<keyword evidence="3" id="KW-1185">Reference proteome</keyword>
<reference evidence="2 3" key="1">
    <citation type="journal article" date="2019" name="Genome Biol. Evol.">
        <title>Day and night: Metabolic profiles and evolutionary relationships of six axenic non-marine cyanobacteria.</title>
        <authorList>
            <person name="Will S.E."/>
            <person name="Henke P."/>
            <person name="Boedeker C."/>
            <person name="Huang S."/>
            <person name="Brinkmann H."/>
            <person name="Rohde M."/>
            <person name="Jarek M."/>
            <person name="Friedl T."/>
            <person name="Seufert S."/>
            <person name="Schumacher M."/>
            <person name="Overmann J."/>
            <person name="Neumann-Schaal M."/>
            <person name="Petersen J."/>
        </authorList>
    </citation>
    <scope>NUCLEOTIDE SEQUENCE [LARGE SCALE GENOMIC DNA]</scope>
    <source>
        <strain evidence="2 3">SAG 1403-4b</strain>
    </source>
</reference>
<dbReference type="InterPro" id="IPR011050">
    <property type="entry name" value="Pectin_lyase_fold/virulence"/>
</dbReference>
<feature type="domain" description="Filamentous haemagglutinin FhaB/tRNA nuclease CdiA-like TPS" evidence="1">
    <location>
        <begin position="2"/>
        <end position="107"/>
    </location>
</feature>
<protein>
    <recommendedName>
        <fullName evidence="1">Filamentous haemagglutinin FhaB/tRNA nuclease CdiA-like TPS domain-containing protein</fullName>
    </recommendedName>
</protein>
<proteinExistence type="predicted"/>
<dbReference type="SUPFAM" id="SSF51126">
    <property type="entry name" value="Pectin lyase-like"/>
    <property type="match status" value="3"/>
</dbReference>
<comment type="caution">
    <text evidence="2">The sequence shown here is derived from an EMBL/GenBank/DDBJ whole genome shotgun (WGS) entry which is preliminary data.</text>
</comment>
<evidence type="ECO:0000313" key="2">
    <source>
        <dbReference type="EMBL" id="RUS92352.1"/>
    </source>
</evidence>
<name>A0A3S1A2T0_ANAVA</name>
<organism evidence="2 3">
    <name type="scientific">Trichormus variabilis SAG 1403-4b</name>
    <dbReference type="NCBI Taxonomy" id="447716"/>
    <lineage>
        <taxon>Bacteria</taxon>
        <taxon>Bacillati</taxon>
        <taxon>Cyanobacteriota</taxon>
        <taxon>Cyanophyceae</taxon>
        <taxon>Nostocales</taxon>
        <taxon>Nostocaceae</taxon>
        <taxon>Trichormus</taxon>
    </lineage>
</organism>
<dbReference type="SMART" id="SM00912">
    <property type="entry name" value="Haemagg_act"/>
    <property type="match status" value="1"/>
</dbReference>
<dbReference type="InterPro" id="IPR008619">
    <property type="entry name" value="Filamentous_hemagglutn_rpt"/>
</dbReference>
<evidence type="ECO:0000313" key="3">
    <source>
        <dbReference type="Proteomes" id="UP000276103"/>
    </source>
</evidence>
<dbReference type="Proteomes" id="UP000276103">
    <property type="component" value="Unassembled WGS sequence"/>
</dbReference>
<dbReference type="InterPro" id="IPR008638">
    <property type="entry name" value="FhaB/CdiA-like_TPS"/>
</dbReference>
<gene>
    <name evidence="2" type="ORF">DSM107003_51020</name>
</gene>
<sequence>MTGVNIKGNGADLIEGGVQRGSNLYHSFAEFNINNGQRVYFANPTGIANILSRVTGNNRSEILGTLGVNGAANLFLLNPQGIIFGTNAQLDIQGSFLATTANSFVFPDGSEFSATNPQSPPLLTMSVPVGVQYGLQPTASITNQGNLLTGKDLTLNAGNLNLQGQLQAGGNLTLQAQDTLKVRDSATNPFIAAAGGNLLAQGENKVDIYAFNHPSSGFYSGGDMVLQSKNTISGSANFWAGGNFRIENLNGDLGYLFNFYDDQDDLQTNSFYPLVISAIGDVSFDGYKGLSLHILAGGSVNISGGVKIIGAGDPGNSLQQAFTLSDGKTIDIDGSQTPTLDIRAGVDANYISTPNFTPDLPIEFNPQNLTTTNTPTNANININGNITNKGGLIFLTNQYQPNTQLSGDITTKEIYSGRKDSLQHEDGGNIFIESKGHIATDQIFSGIDNNYRGDVGNAGKINIQANGNIIIRTTDLNNPYNAGAINASVITRGIKYDAGDSGSIQITSTNGDIKVIGGLFTNSTAVGEGSSAGNTGDITLQARQGTVEVTANGSGAIVTRTKNDASSGKTGNAGNITIDAKIITIKGRVNNVNDRDVTSESALTGQSGKITFISQTPLALDSLTIGTDARNGQGGDIEIKAPSLTITDSKISTKTSGTGKAGNIDIITPESLLLTKSQINTDNNSSGFAGNIIINATDQVSLLKGSEISSQGNFGNIDITTDNLSLNQKSELNTNNTNNTGSEYAGNITIKASDQISLLDDSKIFSKGLFGIIDINTRSLSLNQQSQINTDSNSSEKAGYIIINASDKVSLLNSSKISSVGNGGFILIGTNLLGQSEYQPKKIIVDKSEINTDSNGSGKAGYIIINASDQVSVLNGSKIFSQGNNGYIVIDTGNLSLTNGAQINSSLTGKGNQVGYINIKAKDSVSLQGNPSLKNTDVNTKVKQTGIFTEISEQGKLRSSDGKGNITINTDKLIINDDARLSADSKGKGDAGNITVNAQQIELKNEGRIISVVRENATGDSGNIDINSRTLSVTDMARISVSNLGTGNAGNIKINASESVFLAQQGRISSSIRDQGTGKSGNIDIDTNFLAADQGTIEVRNQGLGDAGDIAIKTQNLLLRNQSKITATAGSVTHPGNGGGITIDAKDGFVVAVPSENSDIIANAFGGKGGRIEINANRILGFQNQGKLSSEQLKAIENNGISDISASSDVGQNGEVSLNTLSIDPTQGLVTLPTNLVDTSRLIAQGCDRNSNVAKGKSEFVITGRGGLPPSPDDTLKPGAILPEWVVNNSESNGNNSVNIPERNLKQLSANNSDTLVEAVGMVRSANGEIVLTPQPTTATLLQSGLSTQACNVTQGNVR</sequence>
<accession>A0A3S1A2T0</accession>
<dbReference type="EMBL" id="RSCM01000031">
    <property type="protein sequence ID" value="RUS92352.1"/>
    <property type="molecule type" value="Genomic_DNA"/>
</dbReference>
<dbReference type="Pfam" id="PF05860">
    <property type="entry name" value="TPS"/>
    <property type="match status" value="1"/>
</dbReference>
<dbReference type="Pfam" id="PF05594">
    <property type="entry name" value="Fil_haemagg"/>
    <property type="match status" value="1"/>
</dbReference>
<dbReference type="NCBIfam" id="TIGR01901">
    <property type="entry name" value="adhes_NPXG"/>
    <property type="match status" value="1"/>
</dbReference>
<evidence type="ECO:0000259" key="1">
    <source>
        <dbReference type="SMART" id="SM00912"/>
    </source>
</evidence>
<dbReference type="InterPro" id="IPR012334">
    <property type="entry name" value="Pectin_lyas_fold"/>
</dbReference>
<dbReference type="Gene3D" id="2.160.20.10">
    <property type="entry name" value="Single-stranded right-handed beta-helix, Pectin lyase-like"/>
    <property type="match status" value="3"/>
</dbReference>